<dbReference type="Proteomes" id="UP000263232">
    <property type="component" value="Chromosome"/>
</dbReference>
<keyword evidence="3" id="KW-0560">Oxidoreductase</keyword>
<dbReference type="AlphaFoldDB" id="A0A347WM49"/>
<organism evidence="5 6">
    <name type="scientific">Suicoccus acidiformans</name>
    <dbReference type="NCBI Taxonomy" id="2036206"/>
    <lineage>
        <taxon>Bacteria</taxon>
        <taxon>Bacillati</taxon>
        <taxon>Bacillota</taxon>
        <taxon>Bacilli</taxon>
        <taxon>Lactobacillales</taxon>
        <taxon>Aerococcaceae</taxon>
        <taxon>Suicoccus</taxon>
    </lineage>
</organism>
<dbReference type="GO" id="GO:0016491">
    <property type="term" value="F:oxidoreductase activity"/>
    <property type="evidence" value="ECO:0007669"/>
    <property type="project" value="UniProtKB-KW"/>
</dbReference>
<evidence type="ECO:0000256" key="3">
    <source>
        <dbReference type="ARBA" id="ARBA00023002"/>
    </source>
</evidence>
<proteinExistence type="predicted"/>
<feature type="domain" description="NADPH-dependent FMN reductase-like" evidence="4">
    <location>
        <begin position="1"/>
        <end position="143"/>
    </location>
</feature>
<evidence type="ECO:0000256" key="2">
    <source>
        <dbReference type="ARBA" id="ARBA00022643"/>
    </source>
</evidence>
<evidence type="ECO:0000313" key="5">
    <source>
        <dbReference type="EMBL" id="AXY26156.1"/>
    </source>
</evidence>
<dbReference type="InterPro" id="IPR029039">
    <property type="entry name" value="Flavoprotein-like_sf"/>
</dbReference>
<dbReference type="Pfam" id="PF03358">
    <property type="entry name" value="FMN_red"/>
    <property type="match status" value="1"/>
</dbReference>
<name>A0A347WM49_9LACT</name>
<keyword evidence="6" id="KW-1185">Reference proteome</keyword>
<dbReference type="PANTHER" id="PTHR43408">
    <property type="entry name" value="FMN REDUCTASE (NADPH)"/>
    <property type="match status" value="1"/>
</dbReference>
<dbReference type="EMBL" id="CP023434">
    <property type="protein sequence ID" value="AXY26156.1"/>
    <property type="molecule type" value="Genomic_DNA"/>
</dbReference>
<evidence type="ECO:0000256" key="1">
    <source>
        <dbReference type="ARBA" id="ARBA00022630"/>
    </source>
</evidence>
<dbReference type="InterPro" id="IPR005025">
    <property type="entry name" value="FMN_Rdtase-like_dom"/>
</dbReference>
<dbReference type="RefSeq" id="WP_118991052.1">
    <property type="nucleotide sequence ID" value="NZ_CP023434.1"/>
</dbReference>
<evidence type="ECO:0000313" key="6">
    <source>
        <dbReference type="Proteomes" id="UP000263232"/>
    </source>
</evidence>
<protein>
    <submittedName>
        <fullName evidence="5">FMN reductase</fullName>
    </submittedName>
</protein>
<keyword evidence="2" id="KW-0288">FMN</keyword>
<evidence type="ECO:0000259" key="4">
    <source>
        <dbReference type="Pfam" id="PF03358"/>
    </source>
</evidence>
<dbReference type="SUPFAM" id="SSF52218">
    <property type="entry name" value="Flavoproteins"/>
    <property type="match status" value="1"/>
</dbReference>
<dbReference type="InterPro" id="IPR051814">
    <property type="entry name" value="NAD(P)H-dep_FMN_reductase"/>
</dbReference>
<sequence length="189" mass="21177">MNYLILSGSTHGEKTRQATEALKAQLELQLNPDDELTYLNLQDLDMAFSDGRHPMDWRDDNAKVIAAILASEIIFIGSPIFQASIPGSLKNVFDLLPEHALERKTIGLVITAGSPRHYLVAEQQLIPILNYLKAVVVPKYVFIEGREFAGDGLASDDIQFRLQNLIQDTQQLAQAYQTVWQAEDESFGF</sequence>
<keyword evidence="1" id="KW-0285">Flavoprotein</keyword>
<dbReference type="KEGG" id="abae:CL176_09170"/>
<dbReference type="OrthoDB" id="9812295at2"/>
<reference evidence="5 6" key="1">
    <citation type="submission" date="2017-09" db="EMBL/GenBank/DDBJ databases">
        <title>Complete genome sequence of Oxytococcus suis strain ZY16052.</title>
        <authorList>
            <person name="Li F."/>
        </authorList>
    </citation>
    <scope>NUCLEOTIDE SEQUENCE [LARGE SCALE GENOMIC DNA]</scope>
    <source>
        <strain evidence="5 6">ZY16052</strain>
    </source>
</reference>
<dbReference type="PANTHER" id="PTHR43408:SF2">
    <property type="entry name" value="FMN REDUCTASE (NADPH)"/>
    <property type="match status" value="1"/>
</dbReference>
<dbReference type="Gene3D" id="3.40.50.360">
    <property type="match status" value="1"/>
</dbReference>
<accession>A0A347WM49</accession>
<gene>
    <name evidence="5" type="ORF">CL176_09170</name>
</gene>